<evidence type="ECO:0000256" key="6">
    <source>
        <dbReference type="ARBA" id="ARBA00023136"/>
    </source>
</evidence>
<dbReference type="GO" id="GO:0055085">
    <property type="term" value="P:transmembrane transport"/>
    <property type="evidence" value="ECO:0007669"/>
    <property type="project" value="InterPro"/>
</dbReference>
<keyword evidence="6 7" id="KW-0472">Membrane</keyword>
<evidence type="ECO:0000256" key="3">
    <source>
        <dbReference type="ARBA" id="ARBA00022475"/>
    </source>
</evidence>
<dbReference type="SUPFAM" id="SSF161098">
    <property type="entry name" value="MetI-like"/>
    <property type="match status" value="1"/>
</dbReference>
<dbReference type="PANTHER" id="PTHR30193:SF1">
    <property type="entry name" value="ABC TRANSPORTER PERMEASE PROTEIN YESP-RELATED"/>
    <property type="match status" value="1"/>
</dbReference>
<dbReference type="Pfam" id="PF00528">
    <property type="entry name" value="BPD_transp_1"/>
    <property type="match status" value="1"/>
</dbReference>
<feature type="transmembrane region" description="Helical" evidence="7">
    <location>
        <begin position="109"/>
        <end position="129"/>
    </location>
</feature>
<evidence type="ECO:0000256" key="1">
    <source>
        <dbReference type="ARBA" id="ARBA00004651"/>
    </source>
</evidence>
<evidence type="ECO:0000259" key="8">
    <source>
        <dbReference type="PROSITE" id="PS50928"/>
    </source>
</evidence>
<keyword evidence="10" id="KW-1185">Reference proteome</keyword>
<gene>
    <name evidence="9" type="primary">ugpA</name>
    <name evidence="9" type="ORF">CA54_06710</name>
</gene>
<proteinExistence type="inferred from homology"/>
<accession>A0A5C6BL00</accession>
<organism evidence="9 10">
    <name type="scientific">Symmachiella macrocystis</name>
    <dbReference type="NCBI Taxonomy" id="2527985"/>
    <lineage>
        <taxon>Bacteria</taxon>
        <taxon>Pseudomonadati</taxon>
        <taxon>Planctomycetota</taxon>
        <taxon>Planctomycetia</taxon>
        <taxon>Planctomycetales</taxon>
        <taxon>Planctomycetaceae</taxon>
        <taxon>Symmachiella</taxon>
    </lineage>
</organism>
<comment type="caution">
    <text evidence="9">The sequence shown here is derived from an EMBL/GenBank/DDBJ whole genome shotgun (WGS) entry which is preliminary data.</text>
</comment>
<dbReference type="PANTHER" id="PTHR30193">
    <property type="entry name" value="ABC TRANSPORTER PERMEASE PROTEIN"/>
    <property type="match status" value="1"/>
</dbReference>
<dbReference type="CDD" id="cd06261">
    <property type="entry name" value="TM_PBP2"/>
    <property type="match status" value="1"/>
</dbReference>
<dbReference type="RefSeq" id="WP_146369404.1">
    <property type="nucleotide sequence ID" value="NZ_SJPP01000001.1"/>
</dbReference>
<sequence>MTNSSRQTRTGLLFVAPWLVGLLLLTIYPFLQSLYWSFCRYDLLSEPQWIGVENYRRLAAEIERGDEFGQALWNTVYYAALAVPGSVLLGVGLAVALNLRVRGQAVYRTLFFIPSIVPTVATSILWLWLLNPTRGLVNRLLAPTGWAPTWLNNAAEAFSPAQLWAGTAGLGSKDALALMTLWGVGNFMIIYLAALGNIPRELYEAAQLDGAGRVRQFMAVTLPHLTPVIFFNVVMGLVAAVQYFTQAYVVSGGSGGPEGSTRVLSLHIFLWGFKYLDAGYASAAAWVLFVLVAAVTLLLFRSARRWVHY</sequence>
<evidence type="ECO:0000313" key="10">
    <source>
        <dbReference type="Proteomes" id="UP000320735"/>
    </source>
</evidence>
<dbReference type="Proteomes" id="UP000320735">
    <property type="component" value="Unassembled WGS sequence"/>
</dbReference>
<comment type="similarity">
    <text evidence="7">Belongs to the binding-protein-dependent transport system permease family.</text>
</comment>
<keyword evidence="2 7" id="KW-0813">Transport</keyword>
<dbReference type="OrthoDB" id="9788108at2"/>
<feature type="transmembrane region" description="Helical" evidence="7">
    <location>
        <begin position="12"/>
        <end position="31"/>
    </location>
</feature>
<dbReference type="GO" id="GO:0005886">
    <property type="term" value="C:plasma membrane"/>
    <property type="evidence" value="ECO:0007669"/>
    <property type="project" value="UniProtKB-SubCell"/>
</dbReference>
<feature type="transmembrane region" description="Helical" evidence="7">
    <location>
        <begin position="280"/>
        <end position="300"/>
    </location>
</feature>
<comment type="subcellular location">
    <subcellularLocation>
        <location evidence="1 7">Cell membrane</location>
        <topology evidence="1 7">Multi-pass membrane protein</topology>
    </subcellularLocation>
</comment>
<evidence type="ECO:0000256" key="2">
    <source>
        <dbReference type="ARBA" id="ARBA00022448"/>
    </source>
</evidence>
<feature type="transmembrane region" description="Helical" evidence="7">
    <location>
        <begin position="76"/>
        <end position="97"/>
    </location>
</feature>
<evidence type="ECO:0000256" key="4">
    <source>
        <dbReference type="ARBA" id="ARBA00022692"/>
    </source>
</evidence>
<keyword evidence="5 7" id="KW-1133">Transmembrane helix</keyword>
<keyword evidence="4 7" id="KW-0812">Transmembrane</keyword>
<feature type="domain" description="ABC transmembrane type-1" evidence="8">
    <location>
        <begin position="72"/>
        <end position="299"/>
    </location>
</feature>
<evidence type="ECO:0000256" key="5">
    <source>
        <dbReference type="ARBA" id="ARBA00022989"/>
    </source>
</evidence>
<reference evidence="9 10" key="1">
    <citation type="submission" date="2019-02" db="EMBL/GenBank/DDBJ databases">
        <title>Deep-cultivation of Planctomycetes and their phenomic and genomic characterization uncovers novel biology.</title>
        <authorList>
            <person name="Wiegand S."/>
            <person name="Jogler M."/>
            <person name="Boedeker C."/>
            <person name="Pinto D."/>
            <person name="Vollmers J."/>
            <person name="Rivas-Marin E."/>
            <person name="Kohn T."/>
            <person name="Peeters S.H."/>
            <person name="Heuer A."/>
            <person name="Rast P."/>
            <person name="Oberbeckmann S."/>
            <person name="Bunk B."/>
            <person name="Jeske O."/>
            <person name="Meyerdierks A."/>
            <person name="Storesund J.E."/>
            <person name="Kallscheuer N."/>
            <person name="Luecker S."/>
            <person name="Lage O.M."/>
            <person name="Pohl T."/>
            <person name="Merkel B.J."/>
            <person name="Hornburger P."/>
            <person name="Mueller R.-W."/>
            <person name="Bruemmer F."/>
            <person name="Labrenz M."/>
            <person name="Spormann A.M."/>
            <person name="Op Den Camp H."/>
            <person name="Overmann J."/>
            <person name="Amann R."/>
            <person name="Jetten M.S.M."/>
            <person name="Mascher T."/>
            <person name="Medema M.H."/>
            <person name="Devos D.P."/>
            <person name="Kaster A.-K."/>
            <person name="Ovreas L."/>
            <person name="Rohde M."/>
            <person name="Galperin M.Y."/>
            <person name="Jogler C."/>
        </authorList>
    </citation>
    <scope>NUCLEOTIDE SEQUENCE [LARGE SCALE GENOMIC DNA]</scope>
    <source>
        <strain evidence="9 10">CA54</strain>
    </source>
</reference>
<evidence type="ECO:0000313" key="9">
    <source>
        <dbReference type="EMBL" id="TWU11859.1"/>
    </source>
</evidence>
<feature type="transmembrane region" description="Helical" evidence="7">
    <location>
        <begin position="217"/>
        <end position="244"/>
    </location>
</feature>
<protein>
    <submittedName>
        <fullName evidence="9">sn-glycerol-3-phosphate transport system permease protein UgpA</fullName>
    </submittedName>
</protein>
<dbReference type="PROSITE" id="PS50928">
    <property type="entry name" value="ABC_TM1"/>
    <property type="match status" value="1"/>
</dbReference>
<dbReference type="InterPro" id="IPR000515">
    <property type="entry name" value="MetI-like"/>
</dbReference>
<dbReference type="InterPro" id="IPR051393">
    <property type="entry name" value="ABC_transporter_permease"/>
</dbReference>
<dbReference type="AlphaFoldDB" id="A0A5C6BL00"/>
<evidence type="ECO:0000256" key="7">
    <source>
        <dbReference type="RuleBase" id="RU363032"/>
    </source>
</evidence>
<dbReference type="EMBL" id="SJPP01000001">
    <property type="protein sequence ID" value="TWU11859.1"/>
    <property type="molecule type" value="Genomic_DNA"/>
</dbReference>
<name>A0A5C6BL00_9PLAN</name>
<dbReference type="Gene3D" id="1.10.3720.10">
    <property type="entry name" value="MetI-like"/>
    <property type="match status" value="1"/>
</dbReference>
<feature type="transmembrane region" description="Helical" evidence="7">
    <location>
        <begin position="175"/>
        <end position="196"/>
    </location>
</feature>
<dbReference type="InterPro" id="IPR035906">
    <property type="entry name" value="MetI-like_sf"/>
</dbReference>
<keyword evidence="3" id="KW-1003">Cell membrane</keyword>